<dbReference type="AlphaFoldDB" id="A0A0W1KIY3"/>
<reference evidence="1 2" key="1">
    <citation type="submission" date="2015-11" db="EMBL/GenBank/DDBJ databases">
        <title>Draft Genome Sequence of the Type Strain Trueperella bernardiae LCDC 89-0504T, Isolated from Blood Culture.</title>
        <authorList>
            <person name="Bernier A.-M."/>
            <person name="Bernard K."/>
        </authorList>
    </citation>
    <scope>NUCLEOTIDE SEQUENCE [LARGE SCALE GENOMIC DNA]</scope>
    <source>
        <strain evidence="1 2">LCDC 89-0504</strain>
    </source>
</reference>
<gene>
    <name evidence="1" type="ORF">AQZ59_01505</name>
</gene>
<name>A0A0W1KIY3_9ACTO</name>
<keyword evidence="2" id="KW-1185">Reference proteome</keyword>
<evidence type="ECO:0000313" key="2">
    <source>
        <dbReference type="Proteomes" id="UP000054404"/>
    </source>
</evidence>
<dbReference type="EMBL" id="LNIZ01000007">
    <property type="protein sequence ID" value="KTF03715.1"/>
    <property type="molecule type" value="Genomic_DNA"/>
</dbReference>
<sequence length="81" mass="8838">MFSAINWKGYNKKLMAVLITEGPWTAQTLQVMARVFDYVVPLNKSTEVADVIAKYLAGDQSQLKTLINFSILPAGGSDSDG</sequence>
<proteinExistence type="predicted"/>
<dbReference type="PATRIC" id="fig|59561.3.peg.1497"/>
<protein>
    <submittedName>
        <fullName evidence="1">Uncharacterized protein</fullName>
    </submittedName>
</protein>
<comment type="caution">
    <text evidence="1">The sequence shown here is derived from an EMBL/GenBank/DDBJ whole genome shotgun (WGS) entry which is preliminary data.</text>
</comment>
<dbReference type="Proteomes" id="UP000054404">
    <property type="component" value="Unassembled WGS sequence"/>
</dbReference>
<evidence type="ECO:0000313" key="1">
    <source>
        <dbReference type="EMBL" id="KTF03715.1"/>
    </source>
</evidence>
<accession>A0A0W1KIY3</accession>
<organism evidence="1 2">
    <name type="scientific">Trueperella bernardiae</name>
    <dbReference type="NCBI Taxonomy" id="59561"/>
    <lineage>
        <taxon>Bacteria</taxon>
        <taxon>Bacillati</taxon>
        <taxon>Actinomycetota</taxon>
        <taxon>Actinomycetes</taxon>
        <taxon>Actinomycetales</taxon>
        <taxon>Actinomycetaceae</taxon>
        <taxon>Trueperella</taxon>
    </lineage>
</organism>